<evidence type="ECO:0000313" key="4">
    <source>
        <dbReference type="Proteomes" id="UP000550136"/>
    </source>
</evidence>
<dbReference type="EMBL" id="CP065713">
    <property type="protein sequence ID" value="QPT09969.1"/>
    <property type="molecule type" value="Genomic_DNA"/>
</dbReference>
<sequence length="252" mass="26279">MTTCRSDTRRAASVAMLAMLAACQPAPVANRSSQDEAMANAATPAPVAQPTGVAALPAAQQLDRGFRAVFGQASPITDKDGMTVKAERLLWQDGKAVLITSSTQADACHACAGSLGVYYLRPEGDGFNVAGRFPKAVAGNGFGAAPDWSVSDKFGAAPVIYAEAGYTGQGYSCNSATLTELTQSAPRTIATVPIYYSDQGAGGSTDVTGKIGKVNRDRDFTVDYSGSATFHDLWRRGPKGYTVVGESKMQTC</sequence>
<evidence type="ECO:0000313" key="2">
    <source>
        <dbReference type="EMBL" id="NNG59020.1"/>
    </source>
</evidence>
<feature type="chain" id="PRO_5036102942" description="Lipoprotein" evidence="1">
    <location>
        <begin position="29"/>
        <end position="252"/>
    </location>
</feature>
<reference evidence="3 5" key="2">
    <citation type="submission" date="2020-12" db="EMBL/GenBank/DDBJ databases">
        <title>FDA dAtabase for Regulatory Grade micrObial Sequences (FDA-ARGOS): Supporting development and validation of Infectious Disease Dx tests.</title>
        <authorList>
            <person name="Sproer C."/>
            <person name="Gronow S."/>
            <person name="Severitt S."/>
            <person name="Schroder I."/>
            <person name="Tallon L."/>
            <person name="Sadzewicz L."/>
            <person name="Zhao X."/>
            <person name="Boylan J."/>
            <person name="Ott S."/>
            <person name="Bowen H."/>
            <person name="Vavikolanu K."/>
            <person name="Mehta A."/>
            <person name="Aluvathingal J."/>
            <person name="Nadendla S."/>
            <person name="Lowell S."/>
            <person name="Myers T."/>
            <person name="Yan Y."/>
            <person name="Sichtig H."/>
        </authorList>
    </citation>
    <scope>NUCLEOTIDE SEQUENCE [LARGE SCALE GENOMIC DNA]</scope>
    <source>
        <strain evidence="3 5">FDAARGOS_881</strain>
    </source>
</reference>
<reference evidence="2 4" key="1">
    <citation type="submission" date="2020-05" db="EMBL/GenBank/DDBJ databases">
        <title>Draft Genome Sequences of Sphingomonas sp. Isolated from the International Space Station.</title>
        <authorList>
            <person name="Bijlani S."/>
            <person name="Singh N.K."/>
            <person name="Mason C.E."/>
            <person name="Wang C.C."/>
            <person name="Venkateswaran K."/>
        </authorList>
    </citation>
    <scope>NUCLEOTIDE SEQUENCE [LARGE SCALE GENOMIC DNA]</scope>
    <source>
        <strain evidence="2 4">FKI-L5-BR-P1</strain>
    </source>
</reference>
<feature type="signal peptide" evidence="1">
    <location>
        <begin position="1"/>
        <end position="28"/>
    </location>
</feature>
<dbReference type="Proteomes" id="UP000550136">
    <property type="component" value="Unassembled WGS sequence"/>
</dbReference>
<dbReference type="Proteomes" id="UP000594836">
    <property type="component" value="Chromosome"/>
</dbReference>
<evidence type="ECO:0000313" key="3">
    <source>
        <dbReference type="EMBL" id="QPT09969.1"/>
    </source>
</evidence>
<dbReference type="EMBL" id="JABEOU010000051">
    <property type="protein sequence ID" value="NNG59020.1"/>
    <property type="molecule type" value="Genomic_DNA"/>
</dbReference>
<proteinExistence type="predicted"/>
<keyword evidence="1" id="KW-0732">Signal</keyword>
<protein>
    <recommendedName>
        <fullName evidence="6">Lipoprotein</fullName>
    </recommendedName>
</protein>
<organism evidence="2 4">
    <name type="scientific">Sphingomonas paucimobilis</name>
    <name type="common">Pseudomonas paucimobilis</name>
    <dbReference type="NCBI Taxonomy" id="13689"/>
    <lineage>
        <taxon>Bacteria</taxon>
        <taxon>Pseudomonadati</taxon>
        <taxon>Pseudomonadota</taxon>
        <taxon>Alphaproteobacteria</taxon>
        <taxon>Sphingomonadales</taxon>
        <taxon>Sphingomonadaceae</taxon>
        <taxon>Sphingomonas</taxon>
    </lineage>
</organism>
<dbReference type="RefSeq" id="WP_126053171.1">
    <property type="nucleotide sequence ID" value="NZ_AP023323.1"/>
</dbReference>
<dbReference type="GeneID" id="78528089"/>
<name>A0A411LLZ9_SPHPI</name>
<dbReference type="PROSITE" id="PS51257">
    <property type="entry name" value="PROKAR_LIPOPROTEIN"/>
    <property type="match status" value="1"/>
</dbReference>
<accession>A0A411LLZ9</accession>
<evidence type="ECO:0008006" key="6">
    <source>
        <dbReference type="Google" id="ProtNLM"/>
    </source>
</evidence>
<dbReference type="AlphaFoldDB" id="A0A411LLZ9"/>
<evidence type="ECO:0000313" key="5">
    <source>
        <dbReference type="Proteomes" id="UP000594836"/>
    </source>
</evidence>
<gene>
    <name evidence="2" type="ORF">HKX06_16800</name>
    <name evidence="3" type="ORF">I6G38_07005</name>
</gene>
<evidence type="ECO:0000256" key="1">
    <source>
        <dbReference type="SAM" id="SignalP"/>
    </source>
</evidence>
<dbReference type="OrthoDB" id="7206605at2"/>